<feature type="chain" id="PRO_5045222813" evidence="1">
    <location>
        <begin position="24"/>
        <end position="150"/>
    </location>
</feature>
<dbReference type="RefSeq" id="WP_377484548.1">
    <property type="nucleotide sequence ID" value="NZ_JBHUOX010000007.1"/>
</dbReference>
<dbReference type="Proteomes" id="UP001597641">
    <property type="component" value="Unassembled WGS sequence"/>
</dbReference>
<comment type="caution">
    <text evidence="2">The sequence shown here is derived from an EMBL/GenBank/DDBJ whole genome shotgun (WGS) entry which is preliminary data.</text>
</comment>
<evidence type="ECO:0000313" key="3">
    <source>
        <dbReference type="Proteomes" id="UP001597641"/>
    </source>
</evidence>
<feature type="signal peptide" evidence="1">
    <location>
        <begin position="1"/>
        <end position="23"/>
    </location>
</feature>
<dbReference type="EMBL" id="JBHUOX010000007">
    <property type="protein sequence ID" value="MFD3000956.1"/>
    <property type="molecule type" value="Genomic_DNA"/>
</dbReference>
<proteinExistence type="predicted"/>
<name>A0ABW6BUJ2_9BACT</name>
<accession>A0ABW6BUJ2</accession>
<keyword evidence="3" id="KW-1185">Reference proteome</keyword>
<evidence type="ECO:0000313" key="2">
    <source>
        <dbReference type="EMBL" id="MFD3000956.1"/>
    </source>
</evidence>
<gene>
    <name evidence="2" type="ORF">ACFS7Z_11325</name>
</gene>
<organism evidence="2 3">
    <name type="scientific">Pontibacter toksunensis</name>
    <dbReference type="NCBI Taxonomy" id="1332631"/>
    <lineage>
        <taxon>Bacteria</taxon>
        <taxon>Pseudomonadati</taxon>
        <taxon>Bacteroidota</taxon>
        <taxon>Cytophagia</taxon>
        <taxon>Cytophagales</taxon>
        <taxon>Hymenobacteraceae</taxon>
        <taxon>Pontibacter</taxon>
    </lineage>
</organism>
<reference evidence="3" key="1">
    <citation type="journal article" date="2019" name="Int. J. Syst. Evol. Microbiol.">
        <title>The Global Catalogue of Microorganisms (GCM) 10K type strain sequencing project: providing services to taxonomists for standard genome sequencing and annotation.</title>
        <authorList>
            <consortium name="The Broad Institute Genomics Platform"/>
            <consortium name="The Broad Institute Genome Sequencing Center for Infectious Disease"/>
            <person name="Wu L."/>
            <person name="Ma J."/>
        </authorList>
    </citation>
    <scope>NUCLEOTIDE SEQUENCE [LARGE SCALE GENOMIC DNA]</scope>
    <source>
        <strain evidence="3">KCTC 23984</strain>
    </source>
</reference>
<evidence type="ECO:0000256" key="1">
    <source>
        <dbReference type="SAM" id="SignalP"/>
    </source>
</evidence>
<sequence length="150" mass="16396">MKARFLSFAIALLVLFNFTDAFAQNPNLRSPLTSSVTNDQQLQVCYDISGLGNVESVLIIVNYDLTVNTFCYNRGQKSGPVPGLTQHYEDQSFTQAVPVRNGRARGCITTEENIQAGSCPPGMARSETSVSYSNITLSIYDETFAVPDAN</sequence>
<protein>
    <submittedName>
        <fullName evidence="2">Uncharacterized protein</fullName>
    </submittedName>
</protein>
<keyword evidence="1" id="KW-0732">Signal</keyword>